<feature type="compositionally biased region" description="Basic and acidic residues" evidence="1">
    <location>
        <begin position="149"/>
        <end position="163"/>
    </location>
</feature>
<dbReference type="KEGG" id="nel:NELON_08930"/>
<dbReference type="AlphaFoldDB" id="A0A0B5CNQ7"/>
<reference evidence="3 4" key="2">
    <citation type="journal article" date="2015" name="PLoS Genet.">
        <title>Common Cell Shape Evolution of Two Nasopharyngeal Pathogens.</title>
        <authorList>
            <person name="Veyrier F.J."/>
            <person name="Biais N."/>
            <person name="Morales P."/>
            <person name="Belkacem N."/>
            <person name="Guilhen C."/>
            <person name="Ranjeva S."/>
            <person name="Sismeiro O."/>
            <person name="Pehau-Arnaudet G."/>
            <person name="Rocha E.P."/>
            <person name="Werts C."/>
            <person name="Taha M.K."/>
            <person name="Boneca I.G."/>
        </authorList>
    </citation>
    <scope>NUCLEOTIDE SEQUENCE [LARGE SCALE GENOMIC DNA]</scope>
    <source>
        <strain evidence="3 4">ATCC 29315</strain>
    </source>
</reference>
<dbReference type="RefSeq" id="WP_041961472.1">
    <property type="nucleotide sequence ID" value="NZ_CP007726.1"/>
</dbReference>
<feature type="transmembrane region" description="Helical" evidence="2">
    <location>
        <begin position="240"/>
        <end position="259"/>
    </location>
</feature>
<keyword evidence="2" id="KW-0472">Membrane</keyword>
<dbReference type="Proteomes" id="UP000031392">
    <property type="component" value="Chromosome"/>
</dbReference>
<feature type="compositionally biased region" description="Polar residues" evidence="1">
    <location>
        <begin position="92"/>
        <end position="101"/>
    </location>
</feature>
<protein>
    <submittedName>
        <fullName evidence="3">Serine endopeptidase</fullName>
    </submittedName>
</protein>
<evidence type="ECO:0000313" key="4">
    <source>
        <dbReference type="Proteomes" id="UP000031392"/>
    </source>
</evidence>
<feature type="transmembrane region" description="Helical" evidence="2">
    <location>
        <begin position="20"/>
        <end position="39"/>
    </location>
</feature>
<dbReference type="EMBL" id="CP007726">
    <property type="protein sequence ID" value="AJE19004.1"/>
    <property type="molecule type" value="Genomic_DNA"/>
</dbReference>
<feature type="transmembrane region" description="Helical" evidence="2">
    <location>
        <begin position="185"/>
        <end position="204"/>
    </location>
</feature>
<feature type="compositionally biased region" description="Basic and acidic residues" evidence="1">
    <location>
        <begin position="71"/>
        <end position="91"/>
    </location>
</feature>
<evidence type="ECO:0000256" key="1">
    <source>
        <dbReference type="SAM" id="MobiDB-lite"/>
    </source>
</evidence>
<name>A0A0B5CNQ7_NEIEG</name>
<feature type="region of interest" description="Disordered" evidence="1">
    <location>
        <begin position="71"/>
        <end position="101"/>
    </location>
</feature>
<feature type="transmembrane region" description="Helical" evidence="2">
    <location>
        <begin position="211"/>
        <end position="234"/>
    </location>
</feature>
<evidence type="ECO:0000256" key="2">
    <source>
        <dbReference type="SAM" id="Phobius"/>
    </source>
</evidence>
<keyword evidence="2" id="KW-0812">Transmembrane</keyword>
<dbReference type="PATRIC" id="fig|546263.7.peg.1922"/>
<organism evidence="3 4">
    <name type="scientific">Neisseria elongata subsp. glycolytica ATCC 29315</name>
    <dbReference type="NCBI Taxonomy" id="546263"/>
    <lineage>
        <taxon>Bacteria</taxon>
        <taxon>Pseudomonadati</taxon>
        <taxon>Pseudomonadota</taxon>
        <taxon>Betaproteobacteria</taxon>
        <taxon>Neisseriales</taxon>
        <taxon>Neisseriaceae</taxon>
        <taxon>Neisseria</taxon>
    </lineage>
</organism>
<keyword evidence="2" id="KW-1133">Transmembrane helix</keyword>
<sequence>MRHQKSAGNRLPEKWFRRGLWLIAFIFASFLIGLGGKVINDLPSVEQTRELDDYMGEKGILLQQARDRLNEEDTRLTEEAERSALELEKQRNQTATEQQSLQNWLAARSATEQSEQNPEVIARTRKLDELKAKEQTLQQQYAAIQQRQLDNRQQRDRNEKELEQEQNNASKLKEKDDRRIELQVFLYRLALTLPLLLIGGYLFAKKRRSRWWPFVWGFIYFALFAFFVELVPYLPSYGGYVRYAVGILMTILIGRYAIVAMNRYLERKRNEEALPADERQQQMDYDRAQQCTAKGICPGCERPLDFQHPEMDYCPHCSINLFNRCGNCNTRKSAFNRYCFHCGSAAGSNDTGHK</sequence>
<reference evidence="4" key="1">
    <citation type="submission" date="2014-05" db="EMBL/GenBank/DDBJ databases">
        <title>Complete Genome sequence of Neisseria elongata subsp. glycolytica.</title>
        <authorList>
            <person name="Veyrier F.J."/>
            <person name="Taha M.-K."/>
        </authorList>
    </citation>
    <scope>NUCLEOTIDE SEQUENCE [LARGE SCALE GENOMIC DNA]</scope>
    <source>
        <strain evidence="4">ATCC 29315</strain>
    </source>
</reference>
<evidence type="ECO:0000313" key="3">
    <source>
        <dbReference type="EMBL" id="AJE19004.1"/>
    </source>
</evidence>
<keyword evidence="4" id="KW-1185">Reference proteome</keyword>
<feature type="region of interest" description="Disordered" evidence="1">
    <location>
        <begin position="148"/>
        <end position="170"/>
    </location>
</feature>
<gene>
    <name evidence="3" type="ORF">NELON_08930</name>
</gene>
<proteinExistence type="predicted"/>
<dbReference type="HOGENOM" id="CLU_777730_0_0_4"/>
<accession>A0A0B5CNQ7</accession>